<dbReference type="SUPFAM" id="SSF46894">
    <property type="entry name" value="C-terminal effector domain of the bipartite response regulators"/>
    <property type="match status" value="1"/>
</dbReference>
<dbReference type="SUPFAM" id="SSF52172">
    <property type="entry name" value="CheY-like"/>
    <property type="match status" value="1"/>
</dbReference>
<dbReference type="PROSITE" id="PS50110">
    <property type="entry name" value="RESPONSE_REGULATORY"/>
    <property type="match status" value="1"/>
</dbReference>
<dbReference type="AlphaFoldDB" id="A0A4R2MFQ7"/>
<dbReference type="PROSITE" id="PS51755">
    <property type="entry name" value="OMPR_PHOB"/>
    <property type="match status" value="1"/>
</dbReference>
<dbReference type="GO" id="GO:0005829">
    <property type="term" value="C:cytosol"/>
    <property type="evidence" value="ECO:0007669"/>
    <property type="project" value="TreeGrafter"/>
</dbReference>
<organism evidence="10 11">
    <name type="scientific">Rubrivivax gelatinosus</name>
    <name type="common">Rhodocyclus gelatinosus</name>
    <name type="synonym">Rhodopseudomonas gelatinosa</name>
    <dbReference type="NCBI Taxonomy" id="28068"/>
    <lineage>
        <taxon>Bacteria</taxon>
        <taxon>Pseudomonadati</taxon>
        <taxon>Pseudomonadota</taxon>
        <taxon>Betaproteobacteria</taxon>
        <taxon>Burkholderiales</taxon>
        <taxon>Sphaerotilaceae</taxon>
        <taxon>Rubrivivax</taxon>
    </lineage>
</organism>
<dbReference type="InterPro" id="IPR036388">
    <property type="entry name" value="WH-like_DNA-bd_sf"/>
</dbReference>
<dbReference type="Proteomes" id="UP000295106">
    <property type="component" value="Unassembled WGS sequence"/>
</dbReference>
<evidence type="ECO:0000256" key="2">
    <source>
        <dbReference type="ARBA" id="ARBA00023012"/>
    </source>
</evidence>
<evidence type="ECO:0000256" key="3">
    <source>
        <dbReference type="ARBA" id="ARBA00023015"/>
    </source>
</evidence>
<keyword evidence="4 7" id="KW-0238">DNA-binding</keyword>
<comment type="caution">
    <text evidence="10">The sequence shown here is derived from an EMBL/GenBank/DDBJ whole genome shotgun (WGS) entry which is preliminary data.</text>
</comment>
<dbReference type="GO" id="GO:0006355">
    <property type="term" value="P:regulation of DNA-templated transcription"/>
    <property type="evidence" value="ECO:0007669"/>
    <property type="project" value="InterPro"/>
</dbReference>
<keyword evidence="3" id="KW-0805">Transcription regulation</keyword>
<protein>
    <submittedName>
        <fullName evidence="10">Two-component system torCAD operon response regulator TorR</fullName>
    </submittedName>
</protein>
<dbReference type="Gene3D" id="1.10.10.10">
    <property type="entry name" value="Winged helix-like DNA-binding domain superfamily/Winged helix DNA-binding domain"/>
    <property type="match status" value="1"/>
</dbReference>
<dbReference type="SMART" id="SM00448">
    <property type="entry name" value="REC"/>
    <property type="match status" value="1"/>
</dbReference>
<dbReference type="PANTHER" id="PTHR48111:SF4">
    <property type="entry name" value="DNA-BINDING DUAL TRANSCRIPTIONAL REGULATOR OMPR"/>
    <property type="match status" value="1"/>
</dbReference>
<feature type="domain" description="OmpR/PhoB-type" evidence="9">
    <location>
        <begin position="120"/>
        <end position="223"/>
    </location>
</feature>
<name>A0A4R2MFQ7_RUBGE</name>
<gene>
    <name evidence="10" type="ORF">EV684_10474</name>
</gene>
<feature type="domain" description="Response regulatory" evidence="8">
    <location>
        <begin position="5"/>
        <end position="118"/>
    </location>
</feature>
<dbReference type="OrthoDB" id="8583421at2"/>
<dbReference type="CDD" id="cd00156">
    <property type="entry name" value="REC"/>
    <property type="match status" value="1"/>
</dbReference>
<dbReference type="InterPro" id="IPR001867">
    <property type="entry name" value="OmpR/PhoB-type_DNA-bd"/>
</dbReference>
<reference evidence="10 11" key="1">
    <citation type="submission" date="2019-03" db="EMBL/GenBank/DDBJ databases">
        <title>Genomic Encyclopedia of Type Strains, Phase IV (KMG-IV): sequencing the most valuable type-strain genomes for metagenomic binning, comparative biology and taxonomic classification.</title>
        <authorList>
            <person name="Goeker M."/>
        </authorList>
    </citation>
    <scope>NUCLEOTIDE SEQUENCE [LARGE SCALE GENOMIC DNA]</scope>
    <source>
        <strain evidence="10 11">DSM 1709</strain>
    </source>
</reference>
<dbReference type="PANTHER" id="PTHR48111">
    <property type="entry name" value="REGULATOR OF RPOS"/>
    <property type="match status" value="1"/>
</dbReference>
<accession>A0A4R2MFQ7</accession>
<dbReference type="GeneID" id="99685787"/>
<evidence type="ECO:0000256" key="1">
    <source>
        <dbReference type="ARBA" id="ARBA00022553"/>
    </source>
</evidence>
<feature type="modified residue" description="4-aspartylphosphate" evidence="6">
    <location>
        <position position="54"/>
    </location>
</feature>
<dbReference type="InterPro" id="IPR016032">
    <property type="entry name" value="Sig_transdc_resp-reg_C-effctor"/>
</dbReference>
<evidence type="ECO:0000313" key="11">
    <source>
        <dbReference type="Proteomes" id="UP000295106"/>
    </source>
</evidence>
<dbReference type="InterPro" id="IPR011006">
    <property type="entry name" value="CheY-like_superfamily"/>
</dbReference>
<keyword evidence="5" id="KW-0804">Transcription</keyword>
<dbReference type="Pfam" id="PF00072">
    <property type="entry name" value="Response_reg"/>
    <property type="match status" value="1"/>
</dbReference>
<sequence>MLPKTIALVDDDVDFTDAFASFLREQGVEVSVFGDSNDLLASESPFGWEFYVVDLMLPGVVGDELIRILRRRTDAGVLVVSGKVGASTFATVVDAGADMYLEKPVSMEQILLVIRALHRRAVMRGQRDQSWVVDLRAAQLQAPDGAKVDLSDADLAVLRCFLEAEGGVVTRDALIQRLGRDNTSTLDNTLHATIYRLRRRIEKASTSLVPLQSEPRVGYVFRAPLKSL</sequence>
<dbReference type="CDD" id="cd00383">
    <property type="entry name" value="trans_reg_C"/>
    <property type="match status" value="1"/>
</dbReference>
<dbReference type="InterPro" id="IPR039420">
    <property type="entry name" value="WalR-like"/>
</dbReference>
<keyword evidence="2" id="KW-0902">Two-component regulatory system</keyword>
<dbReference type="EMBL" id="SLXD01000004">
    <property type="protein sequence ID" value="TCP03354.1"/>
    <property type="molecule type" value="Genomic_DNA"/>
</dbReference>
<dbReference type="GO" id="GO:0000156">
    <property type="term" value="F:phosphorelay response regulator activity"/>
    <property type="evidence" value="ECO:0007669"/>
    <property type="project" value="TreeGrafter"/>
</dbReference>
<evidence type="ECO:0000256" key="6">
    <source>
        <dbReference type="PROSITE-ProRule" id="PRU00169"/>
    </source>
</evidence>
<dbReference type="GO" id="GO:0000976">
    <property type="term" value="F:transcription cis-regulatory region binding"/>
    <property type="evidence" value="ECO:0007669"/>
    <property type="project" value="TreeGrafter"/>
</dbReference>
<evidence type="ECO:0000256" key="5">
    <source>
        <dbReference type="ARBA" id="ARBA00023163"/>
    </source>
</evidence>
<dbReference type="InterPro" id="IPR001789">
    <property type="entry name" value="Sig_transdc_resp-reg_receiver"/>
</dbReference>
<evidence type="ECO:0000259" key="9">
    <source>
        <dbReference type="PROSITE" id="PS51755"/>
    </source>
</evidence>
<evidence type="ECO:0000313" key="10">
    <source>
        <dbReference type="EMBL" id="TCP03354.1"/>
    </source>
</evidence>
<dbReference type="Gene3D" id="3.40.50.2300">
    <property type="match status" value="1"/>
</dbReference>
<evidence type="ECO:0000256" key="7">
    <source>
        <dbReference type="PROSITE-ProRule" id="PRU01091"/>
    </source>
</evidence>
<evidence type="ECO:0000256" key="4">
    <source>
        <dbReference type="ARBA" id="ARBA00023125"/>
    </source>
</evidence>
<dbReference type="GO" id="GO:0032993">
    <property type="term" value="C:protein-DNA complex"/>
    <property type="evidence" value="ECO:0007669"/>
    <property type="project" value="TreeGrafter"/>
</dbReference>
<dbReference type="SMART" id="SM00862">
    <property type="entry name" value="Trans_reg_C"/>
    <property type="match status" value="1"/>
</dbReference>
<dbReference type="RefSeq" id="WP_132645829.1">
    <property type="nucleotide sequence ID" value="NZ_CP181386.1"/>
</dbReference>
<dbReference type="Pfam" id="PF00486">
    <property type="entry name" value="Trans_reg_C"/>
    <property type="match status" value="1"/>
</dbReference>
<proteinExistence type="predicted"/>
<feature type="DNA-binding region" description="OmpR/PhoB-type" evidence="7">
    <location>
        <begin position="120"/>
        <end position="223"/>
    </location>
</feature>
<evidence type="ECO:0000259" key="8">
    <source>
        <dbReference type="PROSITE" id="PS50110"/>
    </source>
</evidence>
<keyword evidence="1 6" id="KW-0597">Phosphoprotein</keyword>